<comment type="similarity">
    <text evidence="1">Belongs to the UPF0749 family.</text>
</comment>
<feature type="coiled-coil region" evidence="3">
    <location>
        <begin position="50"/>
        <end position="77"/>
    </location>
</feature>
<dbReference type="PROSITE" id="PS50889">
    <property type="entry name" value="S4"/>
    <property type="match status" value="1"/>
</dbReference>
<dbReference type="GO" id="GO:0003723">
    <property type="term" value="F:RNA binding"/>
    <property type="evidence" value="ECO:0007669"/>
    <property type="project" value="UniProtKB-KW"/>
</dbReference>
<comment type="caution">
    <text evidence="4">The sequence shown here is derived from an EMBL/GenBank/DDBJ whole genome shotgun (WGS) entry which is preliminary data.</text>
</comment>
<dbReference type="PANTHER" id="PTHR37313:SF2">
    <property type="entry name" value="UPF0749 PROTEIN YLXX"/>
    <property type="match status" value="1"/>
</dbReference>
<dbReference type="InterPro" id="IPR010273">
    <property type="entry name" value="DUF881"/>
</dbReference>
<reference evidence="4" key="1">
    <citation type="submission" date="2022-10" db="EMBL/GenBank/DDBJ databases">
        <title>Description of Fervidibacillus gen. nov. in the family Fervidibacillaceae fam. nov. with two species, Fervidibacillus albus sp. nov., and Fervidibacillus halotolerans sp. nov., isolated from tidal flat sediments.</title>
        <authorList>
            <person name="Kwon K.K."/>
            <person name="Yang S.-H."/>
        </authorList>
    </citation>
    <scope>NUCLEOTIDE SEQUENCE</scope>
    <source>
        <strain evidence="4">JCM 19140</strain>
    </source>
</reference>
<evidence type="ECO:0000313" key="4">
    <source>
        <dbReference type="EMBL" id="MCU9612194.1"/>
    </source>
</evidence>
<evidence type="ECO:0000256" key="2">
    <source>
        <dbReference type="PROSITE-ProRule" id="PRU00182"/>
    </source>
</evidence>
<evidence type="ECO:0000256" key="1">
    <source>
        <dbReference type="ARBA" id="ARBA00009108"/>
    </source>
</evidence>
<dbReference type="Pfam" id="PF05949">
    <property type="entry name" value="DUF881"/>
    <property type="match status" value="1"/>
</dbReference>
<organism evidence="4 5">
    <name type="scientific">Perspicuibacillus lycopersici</name>
    <dbReference type="NCBI Taxonomy" id="1325689"/>
    <lineage>
        <taxon>Bacteria</taxon>
        <taxon>Bacillati</taxon>
        <taxon>Bacillota</taxon>
        <taxon>Bacilli</taxon>
        <taxon>Bacillales</taxon>
        <taxon>Bacillaceae</taxon>
        <taxon>Perspicuibacillus</taxon>
    </lineage>
</organism>
<accession>A0AAE3IT10</accession>
<protein>
    <submittedName>
        <fullName evidence="4">DUF881 domain-containing protein</fullName>
    </submittedName>
</protein>
<sequence>MKKVTKKVKTRHVVLSLVFLVLGYLIAFSYELTKGDQEKINFNSREWERSIQLRNQLNELEESNRKLQNDLFEKQGKLLDIEDSITDEQQIYSNLANEAEELRMHLGKVKVSGEGVIVTLNDGLYDPANGDINNFMVHEHHVFNVINELYISGAEAVAINGQRLTKNSYIVCNGPVISVDGNQFPAPFVISAIGNKDTLEKALNIQGGVKDQLVNDNIIFQLEKKDVIEMDPVLSTGT</sequence>
<name>A0AAE3IT10_9BACI</name>
<keyword evidence="5" id="KW-1185">Reference proteome</keyword>
<dbReference type="EMBL" id="JAOUSF010000001">
    <property type="protein sequence ID" value="MCU9612194.1"/>
    <property type="molecule type" value="Genomic_DNA"/>
</dbReference>
<dbReference type="PANTHER" id="PTHR37313">
    <property type="entry name" value="UPF0749 PROTEIN RV1825"/>
    <property type="match status" value="1"/>
</dbReference>
<dbReference type="Proteomes" id="UP001209318">
    <property type="component" value="Unassembled WGS sequence"/>
</dbReference>
<proteinExistence type="inferred from homology"/>
<dbReference type="AlphaFoldDB" id="A0AAE3IT10"/>
<evidence type="ECO:0000256" key="3">
    <source>
        <dbReference type="SAM" id="Coils"/>
    </source>
</evidence>
<dbReference type="Gene3D" id="3.30.70.1880">
    <property type="entry name" value="Protein of unknown function DUF881"/>
    <property type="match status" value="1"/>
</dbReference>
<keyword evidence="3" id="KW-0175">Coiled coil</keyword>
<gene>
    <name evidence="4" type="ORF">OEV98_01295</name>
</gene>
<keyword evidence="2" id="KW-0694">RNA-binding</keyword>
<evidence type="ECO:0000313" key="5">
    <source>
        <dbReference type="Proteomes" id="UP001209318"/>
    </source>
</evidence>
<dbReference type="RefSeq" id="WP_263071331.1">
    <property type="nucleotide sequence ID" value="NZ_JAOUSF010000001.1"/>
</dbReference>